<reference evidence="2" key="1">
    <citation type="journal article" date="2013" name="Genome Announc.">
        <title>Draft genome sequence of the basidiomycetous yeast-like fungus Pseudozyma hubeiensis SY62, which produces an abundant amount of the biosurfactant mannosylerythritol lipids.</title>
        <authorList>
            <person name="Konishi M."/>
            <person name="Hatada Y."/>
            <person name="Horiuchi J."/>
        </authorList>
    </citation>
    <scope>NUCLEOTIDE SEQUENCE [LARGE SCALE GENOMIC DNA]</scope>
    <source>
        <strain evidence="2">SY62</strain>
    </source>
</reference>
<dbReference type="Proteomes" id="UP000014071">
    <property type="component" value="Unassembled WGS sequence"/>
</dbReference>
<accession>R9P4T2</accession>
<dbReference type="RefSeq" id="XP_012189839.1">
    <property type="nucleotide sequence ID" value="XM_012334449.1"/>
</dbReference>
<dbReference type="AlphaFoldDB" id="R9P4T2"/>
<name>R9P4T2_PSEHS</name>
<protein>
    <submittedName>
        <fullName evidence="1">Uncharacterized protein</fullName>
    </submittedName>
</protein>
<dbReference type="HOGENOM" id="CLU_1949771_0_0_1"/>
<keyword evidence="2" id="KW-1185">Reference proteome</keyword>
<dbReference type="EMBL" id="DF238801">
    <property type="protein sequence ID" value="GAC96252.1"/>
    <property type="molecule type" value="Genomic_DNA"/>
</dbReference>
<gene>
    <name evidence="1" type="ORF">PHSY_003832</name>
</gene>
<evidence type="ECO:0000313" key="2">
    <source>
        <dbReference type="Proteomes" id="UP000014071"/>
    </source>
</evidence>
<dbReference type="GeneID" id="24109118"/>
<sequence>MANRCKSRHANELLPSRRRHFIHTLLADLSRKVGAHDFGSTVFSGREDLHRRVARQRYLDKALVLGSVPPVLRLDLVTHSPLDPSSRSSNLAFVRIAADCITKVISVHITLARKRLRSAGFISCTATNT</sequence>
<proteinExistence type="predicted"/>
<evidence type="ECO:0000313" key="1">
    <source>
        <dbReference type="EMBL" id="GAC96252.1"/>
    </source>
</evidence>
<organism evidence="1 2">
    <name type="scientific">Pseudozyma hubeiensis (strain SY62)</name>
    <name type="common">Yeast</name>
    <dbReference type="NCBI Taxonomy" id="1305764"/>
    <lineage>
        <taxon>Eukaryota</taxon>
        <taxon>Fungi</taxon>
        <taxon>Dikarya</taxon>
        <taxon>Basidiomycota</taxon>
        <taxon>Ustilaginomycotina</taxon>
        <taxon>Ustilaginomycetes</taxon>
        <taxon>Ustilaginales</taxon>
        <taxon>Ustilaginaceae</taxon>
        <taxon>Pseudozyma</taxon>
    </lineage>
</organism>